<feature type="region of interest" description="Disordered" evidence="5">
    <location>
        <begin position="30"/>
        <end position="64"/>
    </location>
</feature>
<dbReference type="PANTHER" id="PTHR47359">
    <property type="entry name" value="PEPTIDOGLYCAN DL-ENDOPEPTIDASE CWLO"/>
    <property type="match status" value="1"/>
</dbReference>
<name>A0ABV6VXM6_9ACTN</name>
<dbReference type="Gene3D" id="3.90.1720.10">
    <property type="entry name" value="endopeptidase domain like (from Nostoc punctiforme)"/>
    <property type="match status" value="1"/>
</dbReference>
<keyword evidence="2" id="KW-0645">Protease</keyword>
<dbReference type="Proteomes" id="UP001592531">
    <property type="component" value="Unassembled WGS sequence"/>
</dbReference>
<protein>
    <submittedName>
        <fullName evidence="8">C40 family peptidase</fullName>
    </submittedName>
</protein>
<evidence type="ECO:0000313" key="8">
    <source>
        <dbReference type="EMBL" id="MFC1418252.1"/>
    </source>
</evidence>
<evidence type="ECO:0000313" key="9">
    <source>
        <dbReference type="Proteomes" id="UP001592531"/>
    </source>
</evidence>
<keyword evidence="3" id="KW-0378">Hydrolase</keyword>
<accession>A0ABV6VXM6</accession>
<reference evidence="8 9" key="1">
    <citation type="submission" date="2024-09" db="EMBL/GenBank/DDBJ databases">
        <authorList>
            <person name="Lee S.D."/>
        </authorList>
    </citation>
    <scope>NUCLEOTIDE SEQUENCE [LARGE SCALE GENOMIC DNA]</scope>
    <source>
        <strain evidence="8 9">N8-3</strain>
    </source>
</reference>
<dbReference type="SUPFAM" id="SSF54001">
    <property type="entry name" value="Cysteine proteinases"/>
    <property type="match status" value="1"/>
</dbReference>
<evidence type="ECO:0000256" key="3">
    <source>
        <dbReference type="ARBA" id="ARBA00022801"/>
    </source>
</evidence>
<dbReference type="PANTHER" id="PTHR47359:SF3">
    <property type="entry name" value="NLP_P60 DOMAIN-CONTAINING PROTEIN-RELATED"/>
    <property type="match status" value="1"/>
</dbReference>
<feature type="compositionally biased region" description="Low complexity" evidence="5">
    <location>
        <begin position="30"/>
        <end position="61"/>
    </location>
</feature>
<comment type="caution">
    <text evidence="8">The sequence shown here is derived from an EMBL/GenBank/DDBJ whole genome shotgun (WGS) entry which is preliminary data.</text>
</comment>
<gene>
    <name evidence="8" type="ORF">ACEZDE_16645</name>
</gene>
<dbReference type="RefSeq" id="WP_380537046.1">
    <property type="nucleotide sequence ID" value="NZ_JBHFAB010000011.1"/>
</dbReference>
<feature type="signal peptide" evidence="6">
    <location>
        <begin position="1"/>
        <end position="34"/>
    </location>
</feature>
<evidence type="ECO:0000256" key="2">
    <source>
        <dbReference type="ARBA" id="ARBA00022670"/>
    </source>
</evidence>
<feature type="domain" description="NlpC/P60" evidence="7">
    <location>
        <begin position="298"/>
        <end position="423"/>
    </location>
</feature>
<dbReference type="InterPro" id="IPR000064">
    <property type="entry name" value="NLP_P60_dom"/>
</dbReference>
<evidence type="ECO:0000256" key="4">
    <source>
        <dbReference type="ARBA" id="ARBA00022807"/>
    </source>
</evidence>
<dbReference type="InterPro" id="IPR006311">
    <property type="entry name" value="TAT_signal"/>
</dbReference>
<evidence type="ECO:0000256" key="1">
    <source>
        <dbReference type="ARBA" id="ARBA00007074"/>
    </source>
</evidence>
<keyword evidence="6" id="KW-0732">Signal</keyword>
<dbReference type="EMBL" id="JBHFAB010000011">
    <property type="protein sequence ID" value="MFC1418252.1"/>
    <property type="molecule type" value="Genomic_DNA"/>
</dbReference>
<dbReference type="Pfam" id="PF00877">
    <property type="entry name" value="NLPC_P60"/>
    <property type="match status" value="1"/>
</dbReference>
<organism evidence="8 9">
    <name type="scientific">Streptacidiphilus cavernicola</name>
    <dbReference type="NCBI Taxonomy" id="3342716"/>
    <lineage>
        <taxon>Bacteria</taxon>
        <taxon>Bacillati</taxon>
        <taxon>Actinomycetota</taxon>
        <taxon>Actinomycetes</taxon>
        <taxon>Kitasatosporales</taxon>
        <taxon>Streptomycetaceae</taxon>
        <taxon>Streptacidiphilus</taxon>
    </lineage>
</organism>
<keyword evidence="9" id="KW-1185">Reference proteome</keyword>
<evidence type="ECO:0000259" key="7">
    <source>
        <dbReference type="PROSITE" id="PS51935"/>
    </source>
</evidence>
<evidence type="ECO:0000256" key="6">
    <source>
        <dbReference type="SAM" id="SignalP"/>
    </source>
</evidence>
<dbReference type="PROSITE" id="PS51935">
    <property type="entry name" value="NLPC_P60"/>
    <property type="match status" value="1"/>
</dbReference>
<feature type="chain" id="PRO_5045808981" evidence="6">
    <location>
        <begin position="35"/>
        <end position="423"/>
    </location>
</feature>
<sequence length="423" mass="42752">MPRAPRAPRRGSLLLATALAFLAAALPGAPRAAADDPSPAAPSATAPSAPSAPSAADVRAAQDNATRRAAEVAAVEAQLAAAQQAEQNLDIQAEQSVEAYNGARVRQQQAEADSAQAATEAATAAVRRETARQAAAALAVAQYRTGLPPALGAVQGLMRVQDLHSAELQEEALQAVQLQAASVAAAAADTAAAAATASAAAARAATAAEQAAAVVRQAAAKVQAELAAQHTEVARIAAQRGALLARLAAAQQVSVALATQRQQALAAAAAKAAAEAAAAAARQSADAAPSGTGTPYRAGDASAAVAFARAQLGLPYVWGGAGPDVFDCSGLTMRAWQHAGVSLPHFAADQYASSTPLSYHQLRPGDLVFWSHDGSPQDIYHVAIYLGGDQMIEAPRTGDVVKVASLWIMGTPDFYARPRPSGA</sequence>
<keyword evidence="4" id="KW-0788">Thiol protease</keyword>
<dbReference type="PROSITE" id="PS51318">
    <property type="entry name" value="TAT"/>
    <property type="match status" value="1"/>
</dbReference>
<evidence type="ECO:0000256" key="5">
    <source>
        <dbReference type="SAM" id="MobiDB-lite"/>
    </source>
</evidence>
<comment type="similarity">
    <text evidence="1">Belongs to the peptidase C40 family.</text>
</comment>
<dbReference type="InterPro" id="IPR051794">
    <property type="entry name" value="PG_Endopeptidase_C40"/>
</dbReference>
<dbReference type="InterPro" id="IPR038765">
    <property type="entry name" value="Papain-like_cys_pep_sf"/>
</dbReference>
<proteinExistence type="inferred from homology"/>